<gene>
    <name evidence="1" type="ORF">KHU32_14140</name>
</gene>
<protein>
    <submittedName>
        <fullName evidence="1">YcaQ family DNA glycosylase</fullName>
    </submittedName>
</protein>
<accession>A0ABS5QHR7</accession>
<reference evidence="1 2" key="1">
    <citation type="submission" date="2021-05" db="EMBL/GenBank/DDBJ databases">
        <title>Roseococcus sp. XZZS9, whole genome shotgun sequencing project.</title>
        <authorList>
            <person name="Zhao G."/>
            <person name="Shen L."/>
        </authorList>
    </citation>
    <scope>NUCLEOTIDE SEQUENCE [LARGE SCALE GENOMIC DNA]</scope>
    <source>
        <strain evidence="1 2">XZZS9</strain>
    </source>
</reference>
<dbReference type="Pfam" id="PF06224">
    <property type="entry name" value="AlkZ-like"/>
    <property type="match status" value="1"/>
</dbReference>
<dbReference type="PANTHER" id="PTHR30528">
    <property type="entry name" value="CYTOPLASMIC PROTEIN"/>
    <property type="match status" value="1"/>
</dbReference>
<dbReference type="RefSeq" id="WP_213670724.1">
    <property type="nucleotide sequence ID" value="NZ_JAHCDA010000002.1"/>
</dbReference>
<dbReference type="InterPro" id="IPR009351">
    <property type="entry name" value="AlkZ-like"/>
</dbReference>
<sequence>MDEQLEPPVPTLPRISLRRRRGSPVELTAAQLRAIWLRAQRLDTRVPFGEGPEATRRAVAHLGYVQIDTINVIERSHHHILHNRIPSYARSDLERAQSGEKSVFEYWTHALAYVAVEDYRFFLPEMERRRALPSTGVAEADHAALLARIRREGPLSIRDIDDEVLVEKTHPWDSRKPSRRVLRHAFYAGDLVVSRRVGMLKTYELTNRHFGWRRRPKPATEAQIADYLLRRAVVSQGVVSLDSICYGRLSAKPAVAAAIETAVRRRRLVPVQVEGAGKVAHWAAPEALEVAGAPEPLVHILSPFDPLVIQRRRLEMFFGYAHRFEAYVPAEKRVQGYFALPVLAGDEIVAAIDLKTDRQEGRLLIRKWSWIAPQRAGLKAAIEAALAPFERFQLSPAAREEAG</sequence>
<organism evidence="1 2">
    <name type="scientific">Roseococcus pinisoli</name>
    <dbReference type="NCBI Taxonomy" id="2835040"/>
    <lineage>
        <taxon>Bacteria</taxon>
        <taxon>Pseudomonadati</taxon>
        <taxon>Pseudomonadota</taxon>
        <taxon>Alphaproteobacteria</taxon>
        <taxon>Acetobacterales</taxon>
        <taxon>Roseomonadaceae</taxon>
        <taxon>Roseococcus</taxon>
    </lineage>
</organism>
<name>A0ABS5QHR7_9PROT</name>
<evidence type="ECO:0000313" key="2">
    <source>
        <dbReference type="Proteomes" id="UP000766336"/>
    </source>
</evidence>
<dbReference type="PANTHER" id="PTHR30528:SF0">
    <property type="entry name" value="CYTOPLASMIC PROTEIN"/>
    <property type="match status" value="1"/>
</dbReference>
<keyword evidence="2" id="KW-1185">Reference proteome</keyword>
<evidence type="ECO:0000313" key="1">
    <source>
        <dbReference type="EMBL" id="MBS7812088.1"/>
    </source>
</evidence>
<proteinExistence type="predicted"/>
<dbReference type="Proteomes" id="UP000766336">
    <property type="component" value="Unassembled WGS sequence"/>
</dbReference>
<comment type="caution">
    <text evidence="1">The sequence shown here is derived from an EMBL/GenBank/DDBJ whole genome shotgun (WGS) entry which is preliminary data.</text>
</comment>
<dbReference type="EMBL" id="JAHCDA010000002">
    <property type="protein sequence ID" value="MBS7812088.1"/>
    <property type="molecule type" value="Genomic_DNA"/>
</dbReference>